<feature type="coiled-coil region" evidence="1">
    <location>
        <begin position="207"/>
        <end position="241"/>
    </location>
</feature>
<keyword evidence="2" id="KW-1133">Transmembrane helix</keyword>
<keyword evidence="2" id="KW-0472">Membrane</keyword>
<comment type="caution">
    <text evidence="3">The sequence shown here is derived from an EMBL/GenBank/DDBJ whole genome shotgun (WGS) entry which is preliminary data.</text>
</comment>
<accession>A0A2H0AKI2</accession>
<feature type="transmembrane region" description="Helical" evidence="2">
    <location>
        <begin position="43"/>
        <end position="61"/>
    </location>
</feature>
<evidence type="ECO:0000313" key="3">
    <source>
        <dbReference type="EMBL" id="PIP45935.1"/>
    </source>
</evidence>
<protein>
    <submittedName>
        <fullName evidence="3">Uncharacterized protein</fullName>
    </submittedName>
</protein>
<keyword evidence="2" id="KW-0812">Transmembrane</keyword>
<evidence type="ECO:0000313" key="4">
    <source>
        <dbReference type="Proteomes" id="UP000230007"/>
    </source>
</evidence>
<organism evidence="3 4">
    <name type="scientific">Candidatus Colwellbacteria bacterium CG23_combo_of_CG06-09_8_20_14_all_42_19</name>
    <dbReference type="NCBI Taxonomy" id="1974541"/>
    <lineage>
        <taxon>Bacteria</taxon>
        <taxon>Candidatus Colwelliibacteriota</taxon>
    </lineage>
</organism>
<keyword evidence="1" id="KW-0175">Coiled coil</keyword>
<name>A0A2H0AKI2_9BACT</name>
<dbReference type="EMBL" id="PCSK01000043">
    <property type="protein sequence ID" value="PIP45935.1"/>
    <property type="molecule type" value="Genomic_DNA"/>
</dbReference>
<proteinExistence type="predicted"/>
<dbReference type="AlphaFoldDB" id="A0A2H0AKI2"/>
<sequence>MPAEALAKAGHQIYTILDYRLILVKKLLKFEVMPFIQTIRKHWLKIAVIAAVAVVAIYVFVKIPSISNSAEPFVPGEFLEARGKGAVIAERIVNLSKESIANLSEISSEDEIKNYTSGLNLILKEVERNEKARSEALSLSEELGTMATNLTQVKPEDAAKVGLEAIINELQIVQRLINYNSYIFQLLDVLQGRFVASGATPGTDERVKELIAKMNEEAGAINELNDKYKDLMGEFDKLTVK</sequence>
<gene>
    <name evidence="3" type="ORF">COX15_01920</name>
</gene>
<dbReference type="Proteomes" id="UP000230007">
    <property type="component" value="Unassembled WGS sequence"/>
</dbReference>
<evidence type="ECO:0000256" key="2">
    <source>
        <dbReference type="SAM" id="Phobius"/>
    </source>
</evidence>
<reference evidence="3 4" key="1">
    <citation type="submission" date="2017-09" db="EMBL/GenBank/DDBJ databases">
        <title>Depth-based differentiation of microbial function through sediment-hosted aquifers and enrichment of novel symbionts in the deep terrestrial subsurface.</title>
        <authorList>
            <person name="Probst A.J."/>
            <person name="Ladd B."/>
            <person name="Jarett J.K."/>
            <person name="Geller-Mcgrath D.E."/>
            <person name="Sieber C.M."/>
            <person name="Emerson J.B."/>
            <person name="Anantharaman K."/>
            <person name="Thomas B.C."/>
            <person name="Malmstrom R."/>
            <person name="Stieglmeier M."/>
            <person name="Klingl A."/>
            <person name="Woyke T."/>
            <person name="Ryan C.M."/>
            <person name="Banfield J.F."/>
        </authorList>
    </citation>
    <scope>NUCLEOTIDE SEQUENCE [LARGE SCALE GENOMIC DNA]</scope>
    <source>
        <strain evidence="3">CG23_combo_of_CG06-09_8_20_14_all_42_19</strain>
    </source>
</reference>
<evidence type="ECO:0000256" key="1">
    <source>
        <dbReference type="SAM" id="Coils"/>
    </source>
</evidence>